<feature type="region of interest" description="Disordered" evidence="1">
    <location>
        <begin position="91"/>
        <end position="112"/>
    </location>
</feature>
<dbReference type="Proteomes" id="UP000499080">
    <property type="component" value="Unassembled WGS sequence"/>
</dbReference>
<gene>
    <name evidence="2" type="ORF">AVEN_28315_1</name>
</gene>
<accession>A0A4Y2DHS1</accession>
<evidence type="ECO:0000313" key="3">
    <source>
        <dbReference type="Proteomes" id="UP000499080"/>
    </source>
</evidence>
<dbReference type="EMBL" id="BGPR01000372">
    <property type="protein sequence ID" value="GBM16353.1"/>
    <property type="molecule type" value="Genomic_DNA"/>
</dbReference>
<reference evidence="2 3" key="1">
    <citation type="journal article" date="2019" name="Sci. Rep.">
        <title>Orb-weaving spider Araneus ventricosus genome elucidates the spidroin gene catalogue.</title>
        <authorList>
            <person name="Kono N."/>
            <person name="Nakamura H."/>
            <person name="Ohtoshi R."/>
            <person name="Moran D.A.P."/>
            <person name="Shinohara A."/>
            <person name="Yoshida Y."/>
            <person name="Fujiwara M."/>
            <person name="Mori M."/>
            <person name="Tomita M."/>
            <person name="Arakawa K."/>
        </authorList>
    </citation>
    <scope>NUCLEOTIDE SEQUENCE [LARGE SCALE GENOMIC DNA]</scope>
</reference>
<name>A0A4Y2DHS1_ARAVE</name>
<feature type="compositionally biased region" description="Polar residues" evidence="1">
    <location>
        <begin position="96"/>
        <end position="112"/>
    </location>
</feature>
<proteinExistence type="predicted"/>
<dbReference type="AlphaFoldDB" id="A0A4Y2DHS1"/>
<comment type="caution">
    <text evidence="2">The sequence shown here is derived from an EMBL/GenBank/DDBJ whole genome shotgun (WGS) entry which is preliminary data.</text>
</comment>
<evidence type="ECO:0000313" key="2">
    <source>
        <dbReference type="EMBL" id="GBM16353.1"/>
    </source>
</evidence>
<organism evidence="2 3">
    <name type="scientific">Araneus ventricosus</name>
    <name type="common">Orbweaver spider</name>
    <name type="synonym">Epeira ventricosa</name>
    <dbReference type="NCBI Taxonomy" id="182803"/>
    <lineage>
        <taxon>Eukaryota</taxon>
        <taxon>Metazoa</taxon>
        <taxon>Ecdysozoa</taxon>
        <taxon>Arthropoda</taxon>
        <taxon>Chelicerata</taxon>
        <taxon>Arachnida</taxon>
        <taxon>Araneae</taxon>
        <taxon>Araneomorphae</taxon>
        <taxon>Entelegynae</taxon>
        <taxon>Araneoidea</taxon>
        <taxon>Araneidae</taxon>
        <taxon>Araneus</taxon>
    </lineage>
</organism>
<protein>
    <submittedName>
        <fullName evidence="2">Uncharacterized protein</fullName>
    </submittedName>
</protein>
<keyword evidence="3" id="KW-1185">Reference proteome</keyword>
<sequence length="112" mass="12573">MRSEVDAKANHIIGRFPLKNLRGFSLKLDIHEHSAPLHLERLAPHRSNFQPIHLADLELFNHGQMEKWIPERSSPLHICAPDQQQDMLIAPGPQIKGNSSGDRSQTCALSSP</sequence>
<evidence type="ECO:0000256" key="1">
    <source>
        <dbReference type="SAM" id="MobiDB-lite"/>
    </source>
</evidence>